<organism evidence="2 3">
    <name type="scientific">Salinibacter ruber</name>
    <dbReference type="NCBI Taxonomy" id="146919"/>
    <lineage>
        <taxon>Bacteria</taxon>
        <taxon>Pseudomonadati</taxon>
        <taxon>Rhodothermota</taxon>
        <taxon>Rhodothermia</taxon>
        <taxon>Rhodothermales</taxon>
        <taxon>Salinibacteraceae</taxon>
        <taxon>Salinibacter</taxon>
    </lineage>
</organism>
<evidence type="ECO:0000259" key="1">
    <source>
        <dbReference type="Pfam" id="PF13586"/>
    </source>
</evidence>
<comment type="caution">
    <text evidence="2">The sequence shown here is derived from an EMBL/GenBank/DDBJ whole genome shotgun (WGS) entry which is preliminary data.</text>
</comment>
<accession>A0A9X2V7R2</accession>
<gene>
    <name evidence="2" type="ORF">GGP45_002643</name>
</gene>
<protein>
    <submittedName>
        <fullName evidence="2">Transposase</fullName>
    </submittedName>
</protein>
<dbReference type="Pfam" id="PF13586">
    <property type="entry name" value="DDE_Tnp_1_2"/>
    <property type="match status" value="1"/>
</dbReference>
<reference evidence="2" key="1">
    <citation type="submission" date="2022-08" db="EMBL/GenBank/DDBJ databases">
        <title>Genomic Encyclopedia of Type Strains, Phase V (KMG-V): Genome sequencing to study the core and pangenomes of soil and plant-associated prokaryotes.</title>
        <authorList>
            <person name="Whitman W."/>
        </authorList>
    </citation>
    <scope>NUCLEOTIDE SEQUENCE</scope>
    <source>
        <strain evidence="2">SP3026</strain>
    </source>
</reference>
<evidence type="ECO:0000313" key="3">
    <source>
        <dbReference type="Proteomes" id="UP001155144"/>
    </source>
</evidence>
<sequence>MIYADSGYEGLPGGLVWRCFHWLISIVEPDEDRSGFDPLPKRWVIERTFGWFGGCRRLTRDYERLPEMSEAMVRAAMIRLMVRRIT</sequence>
<dbReference type="InterPro" id="IPR025668">
    <property type="entry name" value="Tnp_DDE_dom"/>
</dbReference>
<dbReference type="PANTHER" id="PTHR30007">
    <property type="entry name" value="PHP DOMAIN PROTEIN"/>
    <property type="match status" value="1"/>
</dbReference>
<dbReference type="PANTHER" id="PTHR30007:SF0">
    <property type="entry name" value="TRANSPOSASE"/>
    <property type="match status" value="1"/>
</dbReference>
<dbReference type="Proteomes" id="UP001155144">
    <property type="component" value="Unassembled WGS sequence"/>
</dbReference>
<dbReference type="EMBL" id="JANUBL010000005">
    <property type="protein sequence ID" value="MCS4122283.1"/>
    <property type="molecule type" value="Genomic_DNA"/>
</dbReference>
<feature type="domain" description="Transposase DDE" evidence="1">
    <location>
        <begin position="32"/>
        <end position="81"/>
    </location>
</feature>
<name>A0A9X2V7R2_9BACT</name>
<dbReference type="AlphaFoldDB" id="A0A9X2V7R2"/>
<proteinExistence type="predicted"/>
<evidence type="ECO:0000313" key="2">
    <source>
        <dbReference type="EMBL" id="MCS4122283.1"/>
    </source>
</evidence>